<accession>A0A235FCC5</accession>
<organism evidence="1 2">
    <name type="scientific">Fictibacillus aquaticus</name>
    <dbReference type="NCBI Taxonomy" id="2021314"/>
    <lineage>
        <taxon>Bacteria</taxon>
        <taxon>Bacillati</taxon>
        <taxon>Bacillota</taxon>
        <taxon>Bacilli</taxon>
        <taxon>Bacillales</taxon>
        <taxon>Fictibacillaceae</taxon>
        <taxon>Fictibacillus</taxon>
    </lineage>
</organism>
<comment type="caution">
    <text evidence="1">The sequence shown here is derived from an EMBL/GenBank/DDBJ whole genome shotgun (WGS) entry which is preliminary data.</text>
</comment>
<name>A0A235FCC5_9BACL</name>
<dbReference type="RefSeq" id="WP_094250948.1">
    <property type="nucleotide sequence ID" value="NZ_JBHLXL010000001.1"/>
</dbReference>
<keyword evidence="2" id="KW-1185">Reference proteome</keyword>
<dbReference type="Proteomes" id="UP000215059">
    <property type="component" value="Unassembled WGS sequence"/>
</dbReference>
<dbReference type="EMBL" id="NOII01000001">
    <property type="protein sequence ID" value="OYD58988.1"/>
    <property type="molecule type" value="Genomic_DNA"/>
</dbReference>
<proteinExistence type="predicted"/>
<dbReference type="OrthoDB" id="2404998at2"/>
<dbReference type="AlphaFoldDB" id="A0A235FCC5"/>
<reference evidence="1 2" key="1">
    <citation type="submission" date="2017-07" db="EMBL/GenBank/DDBJ databases">
        <title>Fictibacillus sp. nov. GDSW-R2A3 Genome sequencing and assembly.</title>
        <authorList>
            <person name="Mayilraj S."/>
        </authorList>
    </citation>
    <scope>NUCLEOTIDE SEQUENCE [LARGE SCALE GENOMIC DNA]</scope>
    <source>
        <strain evidence="1 2">GDSW-R2A3</strain>
    </source>
</reference>
<protein>
    <recommendedName>
        <fullName evidence="3">Peptidyl-prolyl cis-trans isomerase</fullName>
    </recommendedName>
</protein>
<evidence type="ECO:0008006" key="3">
    <source>
        <dbReference type="Google" id="ProtNLM"/>
    </source>
</evidence>
<evidence type="ECO:0000313" key="1">
    <source>
        <dbReference type="EMBL" id="OYD58988.1"/>
    </source>
</evidence>
<sequence>MEFILFLKGKVAHPLTIDPSVWIFDERKILVSEIKNNYVKEDPSIKYLKDVSSHWDREITKGAELPSEKEKESKITKKEYLLSSSFAMPFAPFIQNAEPEKDAESVVIYTADSSMTIPLEKAQECYLAFSKDGKPLKDDGPVHIYFPDSSMKPLLHVRGFELI</sequence>
<gene>
    <name evidence="1" type="ORF">CGZ90_03545</name>
</gene>
<evidence type="ECO:0000313" key="2">
    <source>
        <dbReference type="Proteomes" id="UP000215059"/>
    </source>
</evidence>